<sequence>MVEEMEPVQGKGKGLCGDLLSLGMEEEDLLQTEHVLTASEDEDGSDDERRHQKLLEAISSLGGKRKKKLAERTEASLQVSEFTVSSEGANEKIELSDLLRTIRPSLSSLSTVKKQLKTFEKTNKTLDLPLSKQQSEKIQRSLAYEKTSKEVTKWNHTVLQNRKAEQLIFPLNAEQLTVKPVEEMIAGWKARTPLEQEIFNLLHKNKQPVSVPALTAAEQASIRAMSLQEAKERRAELQKARVLQSYYEAKAKRSKKIKSKKAILQLTNPMGLLMEQYKNDGFAMSKCSIADSQGNTLDDREERMTLRHQNSGKWAKSKIIMAKYDTEARSAIRKQLEQNKRLTTKVQAPSESEDEVEPEVNRDETVPDFVNDPEMNAVANPWMLGKLSANPKRFEARETEIVAPAKNDENEGSDDEENLSEDELLLQEFEKRRRIHKEGDGELAGSSVFVDESKDEESMRNNEDKERGAVPDDQSEKEQYLEDVNEFNHLFQKLIENKSDPMSRNPKKYQRKNKKMALEKSEEDVQMLEKPEEPILDEQLERKRTVEDLETLIQEECHDLNEASALDTPRISEDAVDSENKTNATTEGRMNQLINPKNVLNVTSKSIKMPLVPTAVEEENEEYEDQRTVIQEAFASDDVIDDFIKDKQKHVDASKPKDIDLTLPGWGEWGGQGLQPSAKKRKR</sequence>
<comment type="subcellular location">
    <subcellularLocation>
        <location evidence="1">Nucleus</location>
        <location evidence="1">Nucleolus</location>
    </subcellularLocation>
</comment>
<dbReference type="STRING" id="137246.A0A401T6F7"/>
<dbReference type="OMA" id="EDHIKDY"/>
<keyword evidence="7" id="KW-1185">Reference proteome</keyword>
<dbReference type="Proteomes" id="UP000287033">
    <property type="component" value="Unassembled WGS sequence"/>
</dbReference>
<gene>
    <name evidence="6" type="ORF">chiPu_0016686</name>
</gene>
<feature type="region of interest" description="Disordered" evidence="5">
    <location>
        <begin position="560"/>
        <end position="591"/>
    </location>
</feature>
<keyword evidence="4" id="KW-0539">Nucleus</keyword>
<dbReference type="InterPro" id="IPR006709">
    <property type="entry name" value="SSU_processome_Utp14"/>
</dbReference>
<evidence type="ECO:0000256" key="4">
    <source>
        <dbReference type="ARBA" id="ARBA00023242"/>
    </source>
</evidence>
<feature type="region of interest" description="Disordered" evidence="5">
    <location>
        <begin position="648"/>
        <end position="683"/>
    </location>
</feature>
<proteinExistence type="inferred from homology"/>
<evidence type="ECO:0000256" key="3">
    <source>
        <dbReference type="ARBA" id="ARBA00022553"/>
    </source>
</evidence>
<feature type="compositionally biased region" description="Polar residues" evidence="5">
    <location>
        <begin position="581"/>
        <end position="591"/>
    </location>
</feature>
<protein>
    <submittedName>
        <fullName evidence="6">Uncharacterized protein</fullName>
    </submittedName>
</protein>
<feature type="region of interest" description="Disordered" evidence="5">
    <location>
        <begin position="400"/>
        <end position="421"/>
    </location>
</feature>
<dbReference type="OrthoDB" id="277439at2759"/>
<feature type="region of interest" description="Disordered" evidence="5">
    <location>
        <begin position="437"/>
        <end position="478"/>
    </location>
</feature>
<organism evidence="6 7">
    <name type="scientific">Chiloscyllium punctatum</name>
    <name type="common">Brownbanded bambooshark</name>
    <name type="synonym">Hemiscyllium punctatum</name>
    <dbReference type="NCBI Taxonomy" id="137246"/>
    <lineage>
        <taxon>Eukaryota</taxon>
        <taxon>Metazoa</taxon>
        <taxon>Chordata</taxon>
        <taxon>Craniata</taxon>
        <taxon>Vertebrata</taxon>
        <taxon>Chondrichthyes</taxon>
        <taxon>Elasmobranchii</taxon>
        <taxon>Galeomorphii</taxon>
        <taxon>Galeoidea</taxon>
        <taxon>Orectolobiformes</taxon>
        <taxon>Hemiscylliidae</taxon>
        <taxon>Chiloscyllium</taxon>
    </lineage>
</organism>
<dbReference type="PANTHER" id="PTHR14150:SF12">
    <property type="entry name" value="U3 SMALL NUCLEOLAR RNA-ASSOCIATED PROTEIN 14 HOMOLOG A"/>
    <property type="match status" value="1"/>
</dbReference>
<feature type="compositionally biased region" description="Basic and acidic residues" evidence="5">
    <location>
        <begin position="648"/>
        <end position="660"/>
    </location>
</feature>
<feature type="compositionally biased region" description="Basic and acidic residues" evidence="5">
    <location>
        <begin position="456"/>
        <end position="478"/>
    </location>
</feature>
<dbReference type="GO" id="GO:0006364">
    <property type="term" value="P:rRNA processing"/>
    <property type="evidence" value="ECO:0007669"/>
    <property type="project" value="InterPro"/>
</dbReference>
<evidence type="ECO:0000256" key="5">
    <source>
        <dbReference type="SAM" id="MobiDB-lite"/>
    </source>
</evidence>
<dbReference type="GO" id="GO:0032040">
    <property type="term" value="C:small-subunit processome"/>
    <property type="evidence" value="ECO:0007669"/>
    <property type="project" value="InterPro"/>
</dbReference>
<dbReference type="AlphaFoldDB" id="A0A401T6F7"/>
<name>A0A401T6F7_CHIPU</name>
<feature type="compositionally biased region" description="Acidic residues" evidence="5">
    <location>
        <begin position="410"/>
        <end position="421"/>
    </location>
</feature>
<evidence type="ECO:0000256" key="1">
    <source>
        <dbReference type="ARBA" id="ARBA00004604"/>
    </source>
</evidence>
<feature type="region of interest" description="Disordered" evidence="5">
    <location>
        <begin position="340"/>
        <end position="374"/>
    </location>
</feature>
<dbReference type="Pfam" id="PF04615">
    <property type="entry name" value="Utp14"/>
    <property type="match status" value="1"/>
</dbReference>
<evidence type="ECO:0000313" key="7">
    <source>
        <dbReference type="Proteomes" id="UP000287033"/>
    </source>
</evidence>
<evidence type="ECO:0000256" key="2">
    <source>
        <dbReference type="ARBA" id="ARBA00007774"/>
    </source>
</evidence>
<comment type="caution">
    <text evidence="6">The sequence shown here is derived from an EMBL/GenBank/DDBJ whole genome shotgun (WGS) entry which is preliminary data.</text>
</comment>
<comment type="similarity">
    <text evidence="2">Belongs to the UTP14 family.</text>
</comment>
<feature type="region of interest" description="Disordered" evidence="5">
    <location>
        <begin position="498"/>
        <end position="528"/>
    </location>
</feature>
<evidence type="ECO:0000313" key="6">
    <source>
        <dbReference type="EMBL" id="GCC38174.1"/>
    </source>
</evidence>
<dbReference type="PANTHER" id="PTHR14150">
    <property type="entry name" value="U3 SMALL NUCLEOLAR RNA-ASSOCIATED PROTEIN 14"/>
    <property type="match status" value="1"/>
</dbReference>
<feature type="compositionally biased region" description="Basic residues" evidence="5">
    <location>
        <begin position="505"/>
        <end position="515"/>
    </location>
</feature>
<dbReference type="EMBL" id="BEZZ01001128">
    <property type="protein sequence ID" value="GCC38174.1"/>
    <property type="molecule type" value="Genomic_DNA"/>
</dbReference>
<reference evidence="6 7" key="1">
    <citation type="journal article" date="2018" name="Nat. Ecol. Evol.">
        <title>Shark genomes provide insights into elasmobranch evolution and the origin of vertebrates.</title>
        <authorList>
            <person name="Hara Y"/>
            <person name="Yamaguchi K"/>
            <person name="Onimaru K"/>
            <person name="Kadota M"/>
            <person name="Koyanagi M"/>
            <person name="Keeley SD"/>
            <person name="Tatsumi K"/>
            <person name="Tanaka K"/>
            <person name="Motone F"/>
            <person name="Kageyama Y"/>
            <person name="Nozu R"/>
            <person name="Adachi N"/>
            <person name="Nishimura O"/>
            <person name="Nakagawa R"/>
            <person name="Tanegashima C"/>
            <person name="Kiyatake I"/>
            <person name="Matsumoto R"/>
            <person name="Murakumo K"/>
            <person name="Nishida K"/>
            <person name="Terakita A"/>
            <person name="Kuratani S"/>
            <person name="Sato K"/>
            <person name="Hyodo S Kuraku.S."/>
        </authorList>
    </citation>
    <scope>NUCLEOTIDE SEQUENCE [LARGE SCALE GENOMIC DNA]</scope>
</reference>
<accession>A0A401T6F7</accession>
<keyword evidence="3" id="KW-0597">Phosphoprotein</keyword>